<dbReference type="EMBL" id="BMNI01000001">
    <property type="protein sequence ID" value="GGO86589.1"/>
    <property type="molecule type" value="Genomic_DNA"/>
</dbReference>
<reference evidence="2" key="1">
    <citation type="journal article" date="2019" name="Int. J. Syst. Evol. Microbiol.">
        <title>The Global Catalogue of Microorganisms (GCM) 10K type strain sequencing project: providing services to taxonomists for standard genome sequencing and annotation.</title>
        <authorList>
            <consortium name="The Broad Institute Genomics Platform"/>
            <consortium name="The Broad Institute Genome Sequencing Center for Infectious Disease"/>
            <person name="Wu L."/>
            <person name="Ma J."/>
        </authorList>
    </citation>
    <scope>NUCLEOTIDE SEQUENCE [LARGE SCALE GENOMIC DNA]</scope>
    <source>
        <strain evidence="2">CGMCC 4.7371</strain>
    </source>
</reference>
<keyword evidence="2" id="KW-1185">Reference proteome</keyword>
<proteinExistence type="predicted"/>
<gene>
    <name evidence="1" type="ORF">GCM10011584_09270</name>
</gene>
<evidence type="ECO:0000313" key="1">
    <source>
        <dbReference type="EMBL" id="GGO86589.1"/>
    </source>
</evidence>
<organism evidence="1 2">
    <name type="scientific">Nocardioides phosphati</name>
    <dbReference type="NCBI Taxonomy" id="1867775"/>
    <lineage>
        <taxon>Bacteria</taxon>
        <taxon>Bacillati</taxon>
        <taxon>Actinomycetota</taxon>
        <taxon>Actinomycetes</taxon>
        <taxon>Propionibacteriales</taxon>
        <taxon>Nocardioidaceae</taxon>
        <taxon>Nocardioides</taxon>
    </lineage>
</organism>
<evidence type="ECO:0000313" key="2">
    <source>
        <dbReference type="Proteomes" id="UP000655410"/>
    </source>
</evidence>
<dbReference type="Pfam" id="PF16945">
    <property type="entry name" value="Phage_r1t_holin"/>
    <property type="match status" value="1"/>
</dbReference>
<comment type="caution">
    <text evidence="1">The sequence shown here is derived from an EMBL/GenBank/DDBJ whole genome shotgun (WGS) entry which is preliminary data.</text>
</comment>
<dbReference type="Proteomes" id="UP000655410">
    <property type="component" value="Unassembled WGS sequence"/>
</dbReference>
<accession>A0ABQ2N7Z1</accession>
<dbReference type="RefSeq" id="WP_188782765.1">
    <property type="nucleotide sequence ID" value="NZ_BMNI01000001.1"/>
</dbReference>
<dbReference type="InterPro" id="IPR020109">
    <property type="entry name" value="Holin_r1t"/>
</dbReference>
<name>A0ABQ2N7Z1_9ACTN</name>
<sequence length="68" mass="7184">MKIPTYFRDLADRAVRTVCQSAAAMLVADGTGLLDTDWLTLVSVSGMAGLASILTTVAQRGITGRREA</sequence>
<protein>
    <recommendedName>
        <fullName evidence="3">Holin</fullName>
    </recommendedName>
</protein>
<evidence type="ECO:0008006" key="3">
    <source>
        <dbReference type="Google" id="ProtNLM"/>
    </source>
</evidence>